<evidence type="ECO:0000313" key="2">
    <source>
        <dbReference type="EMBL" id="EYD71785.1"/>
    </source>
</evidence>
<proteinExistence type="predicted"/>
<dbReference type="CDD" id="cd16387">
    <property type="entry name" value="ParB_N_Srx"/>
    <property type="match status" value="1"/>
</dbReference>
<dbReference type="STRING" id="1122180.Lokhon_01855"/>
<dbReference type="Pfam" id="PF02195">
    <property type="entry name" value="ParB_N"/>
    <property type="match status" value="1"/>
</dbReference>
<gene>
    <name evidence="2" type="ORF">Lokhon_01855</name>
</gene>
<dbReference type="eggNOG" id="COG1475">
    <property type="taxonomic scope" value="Bacteria"/>
</dbReference>
<dbReference type="Gene3D" id="3.90.1530.10">
    <property type="entry name" value="Conserved hypothetical protein from pyrococcus furiosus pfu- 392566-001, ParB domain"/>
    <property type="match status" value="1"/>
</dbReference>
<keyword evidence="3" id="KW-1185">Reference proteome</keyword>
<dbReference type="EMBL" id="APGJ01000006">
    <property type="protein sequence ID" value="EYD71785.1"/>
    <property type="molecule type" value="Genomic_DNA"/>
</dbReference>
<evidence type="ECO:0000313" key="3">
    <source>
        <dbReference type="Proteomes" id="UP000025047"/>
    </source>
</evidence>
<name>A0A017HBU5_9RHOB</name>
<organism evidence="2 3">
    <name type="scientific">Limimaricola hongkongensis DSM 17492</name>
    <dbReference type="NCBI Taxonomy" id="1122180"/>
    <lineage>
        <taxon>Bacteria</taxon>
        <taxon>Pseudomonadati</taxon>
        <taxon>Pseudomonadota</taxon>
        <taxon>Alphaproteobacteria</taxon>
        <taxon>Rhodobacterales</taxon>
        <taxon>Paracoccaceae</taxon>
        <taxon>Limimaricola</taxon>
    </lineage>
</organism>
<evidence type="ECO:0000259" key="1">
    <source>
        <dbReference type="SMART" id="SM00470"/>
    </source>
</evidence>
<dbReference type="HOGENOM" id="CLU_076572_0_0_5"/>
<protein>
    <recommendedName>
        <fullName evidence="1">ParB-like N-terminal domain-containing protein</fullName>
    </recommendedName>
</protein>
<dbReference type="Proteomes" id="UP000025047">
    <property type="component" value="Unassembled WGS sequence"/>
</dbReference>
<dbReference type="OrthoDB" id="4545778at2"/>
<dbReference type="InterPro" id="IPR036086">
    <property type="entry name" value="ParB/Sulfiredoxin_sf"/>
</dbReference>
<reference evidence="2 3" key="1">
    <citation type="submission" date="2013-03" db="EMBL/GenBank/DDBJ databases">
        <authorList>
            <person name="Fiebig A."/>
            <person name="Goeker M."/>
            <person name="Klenk H.-P.P."/>
        </authorList>
    </citation>
    <scope>NUCLEOTIDE SEQUENCE [LARGE SCALE GENOMIC DNA]</scope>
    <source>
        <strain evidence="2 3">DSM 17492</strain>
    </source>
</reference>
<dbReference type="SUPFAM" id="SSF110849">
    <property type="entry name" value="ParB/Sulfiredoxin"/>
    <property type="match status" value="1"/>
</dbReference>
<comment type="caution">
    <text evidence="2">The sequence shown here is derived from an EMBL/GenBank/DDBJ whole genome shotgun (WGS) entry which is preliminary data.</text>
</comment>
<dbReference type="PATRIC" id="fig|1122180.6.peg.1837"/>
<sequence length="315" mass="33020">MTHSGSLSSSLAVPDAAAAGSSRAGGGTQHAAQWRTIDITGLAPVPTAAADRVPSLLWVAIEDLVIDDRYQRPLLAENHAIILRIAAAFTWDRFSPVVVAPAAAGAPGKYALIDGQHRTHAAALAGKTNVPAWLVNLDAAAQAAAFAGINGDATRVSPTQIYRAALAAGEAWAVDCDRVVRNAGCELMTVALPAAQRRSGQIYAIGLIRRLVETGRAGDLHQALRALGASMQGQRAYVWDAQILQALVDATSAVPGIDGAALGRWLPGVNLQKLRESAERLRHSPGYTGRSVMSLLTEILTAKLELWLKEGGTPA</sequence>
<feature type="domain" description="ParB-like N-terminal" evidence="1">
    <location>
        <begin position="57"/>
        <end position="152"/>
    </location>
</feature>
<dbReference type="InterPro" id="IPR003115">
    <property type="entry name" value="ParB_N"/>
</dbReference>
<dbReference type="RefSeq" id="WP_017928663.1">
    <property type="nucleotide sequence ID" value="NZ_KB822998.1"/>
</dbReference>
<dbReference type="SMART" id="SM00470">
    <property type="entry name" value="ParB"/>
    <property type="match status" value="1"/>
</dbReference>
<dbReference type="AlphaFoldDB" id="A0A017HBU5"/>
<accession>A0A017HBU5</accession>